<protein>
    <submittedName>
        <fullName evidence="1">Uncharacterized protein</fullName>
    </submittedName>
</protein>
<reference evidence="1 2" key="1">
    <citation type="submission" date="2016-04" db="EMBL/GenBank/DDBJ databases">
        <title>Complete genome sequence of Dokdonella koreensis DS-123T.</title>
        <authorList>
            <person name="Kim J.F."/>
            <person name="Lee H."/>
            <person name="Kwak M.-J."/>
        </authorList>
    </citation>
    <scope>NUCLEOTIDE SEQUENCE [LARGE SCALE GENOMIC DNA]</scope>
    <source>
        <strain evidence="1 2">DS-123</strain>
    </source>
</reference>
<proteinExistence type="predicted"/>
<dbReference type="KEGG" id="dko:I596_1371"/>
<organism evidence="1 2">
    <name type="scientific">Dokdonella koreensis DS-123</name>
    <dbReference type="NCBI Taxonomy" id="1300342"/>
    <lineage>
        <taxon>Bacteria</taxon>
        <taxon>Pseudomonadati</taxon>
        <taxon>Pseudomonadota</taxon>
        <taxon>Gammaproteobacteria</taxon>
        <taxon>Lysobacterales</taxon>
        <taxon>Rhodanobacteraceae</taxon>
        <taxon>Dokdonella</taxon>
    </lineage>
</organism>
<gene>
    <name evidence="1" type="ORF">I596_1371</name>
</gene>
<dbReference type="Proteomes" id="UP000076830">
    <property type="component" value="Chromosome"/>
</dbReference>
<evidence type="ECO:0000313" key="2">
    <source>
        <dbReference type="Proteomes" id="UP000076830"/>
    </source>
</evidence>
<sequence length="41" mass="4106">MRAGAGPAAADAVTALRNAARMPVLWAIALAAGDTGRGRTR</sequence>
<evidence type="ECO:0000313" key="1">
    <source>
        <dbReference type="EMBL" id="ANB17399.1"/>
    </source>
</evidence>
<keyword evidence="2" id="KW-1185">Reference proteome</keyword>
<dbReference type="AlphaFoldDB" id="A0A160DSV6"/>
<accession>A0A160DSV6</accession>
<dbReference type="EMBL" id="CP015249">
    <property type="protein sequence ID" value="ANB17399.1"/>
    <property type="molecule type" value="Genomic_DNA"/>
</dbReference>
<name>A0A160DSV6_9GAMM</name>